<dbReference type="GO" id="GO:0016787">
    <property type="term" value="F:hydrolase activity"/>
    <property type="evidence" value="ECO:0007669"/>
    <property type="project" value="UniProtKB-KW"/>
</dbReference>
<gene>
    <name evidence="5" type="ORF">EDC18_101455</name>
</gene>
<evidence type="ECO:0000256" key="3">
    <source>
        <dbReference type="SAM" id="Phobius"/>
    </source>
</evidence>
<keyword evidence="2 5" id="KW-0378">Hydrolase</keyword>
<dbReference type="InterPro" id="IPR029132">
    <property type="entry name" value="CBAH/NAAA_C"/>
</dbReference>
<protein>
    <submittedName>
        <fullName evidence="5">Linear amide C-N hydrolase (Choloylglycine hydrolase family)</fullName>
    </submittedName>
</protein>
<dbReference type="Proteomes" id="UP000294902">
    <property type="component" value="Unassembled WGS sequence"/>
</dbReference>
<dbReference type="InterPro" id="IPR052193">
    <property type="entry name" value="Peptidase_C59"/>
</dbReference>
<dbReference type="RefSeq" id="WP_132249815.1">
    <property type="nucleotide sequence ID" value="NZ_SMAL01000001.1"/>
</dbReference>
<dbReference type="PANTHER" id="PTHR35527">
    <property type="entry name" value="CHOLOYLGLYCINE HYDROLASE"/>
    <property type="match status" value="1"/>
</dbReference>
<accession>A0A4R3MPD0</accession>
<dbReference type="InterPro" id="IPR029055">
    <property type="entry name" value="Ntn_hydrolases_N"/>
</dbReference>
<evidence type="ECO:0000259" key="4">
    <source>
        <dbReference type="Pfam" id="PF02275"/>
    </source>
</evidence>
<dbReference type="SUPFAM" id="SSF56235">
    <property type="entry name" value="N-terminal nucleophile aminohydrolases (Ntn hydrolases)"/>
    <property type="match status" value="1"/>
</dbReference>
<dbReference type="Pfam" id="PF02275">
    <property type="entry name" value="CBAH"/>
    <property type="match status" value="1"/>
</dbReference>
<proteinExistence type="inferred from homology"/>
<keyword evidence="3" id="KW-0812">Transmembrane</keyword>
<comment type="similarity">
    <text evidence="1">Belongs to the peptidase C59 family.</text>
</comment>
<evidence type="ECO:0000313" key="5">
    <source>
        <dbReference type="EMBL" id="TCT17157.1"/>
    </source>
</evidence>
<name>A0A4R3MPD0_9FIRM</name>
<feature type="domain" description="Choloylglycine hydrolase/NAAA C-terminal" evidence="4">
    <location>
        <begin position="106"/>
        <end position="267"/>
    </location>
</feature>
<dbReference type="EMBL" id="SMAL01000001">
    <property type="protein sequence ID" value="TCT17157.1"/>
    <property type="molecule type" value="Genomic_DNA"/>
</dbReference>
<dbReference type="AlphaFoldDB" id="A0A4R3MPD0"/>
<keyword evidence="6" id="KW-1185">Reference proteome</keyword>
<keyword evidence="3" id="KW-0472">Membrane</keyword>
<sequence>MSKDIRLNSNNKKKVFKRTIITTVSLILVIVLLIGVLFHNEIATIASIKKINDRPVYEMTYYGDYAFDKFLETGASSAEELELFLRKSLARGIMSIGIKENPDRGCSAFIAKTPEGDVIFARNLDYSYTVPMILETKAKSSYRSLSIANILHTENAEWINDKYEFKMTPTLRLKSLALPYLIFDGMNEHGLAVAVFALIGSKSTIEENKTTLYDTTVIRLMLDKAKNVEEAINLISQYNVAFIPKSEVHFMFADADGNSAIVEYIRGEEVVIPKEGDYQIISNFRIHENRSLQGFGSDRYLAYDAVLSESGGIITTEDALKLLQENTIPGDEQWSVVYNLTQKTVSLTIYDDYDTLYFYELD</sequence>
<dbReference type="PANTHER" id="PTHR35527:SF2">
    <property type="entry name" value="HYDROLASE"/>
    <property type="match status" value="1"/>
</dbReference>
<keyword evidence="3" id="KW-1133">Transmembrane helix</keyword>
<evidence type="ECO:0000256" key="2">
    <source>
        <dbReference type="ARBA" id="ARBA00022801"/>
    </source>
</evidence>
<dbReference type="OrthoDB" id="8617387at2"/>
<reference evidence="5 6" key="1">
    <citation type="submission" date="2019-03" db="EMBL/GenBank/DDBJ databases">
        <title>Genomic Encyclopedia of Type Strains, Phase IV (KMG-IV): sequencing the most valuable type-strain genomes for metagenomic binning, comparative biology and taxonomic classification.</title>
        <authorList>
            <person name="Goeker M."/>
        </authorList>
    </citation>
    <scope>NUCLEOTIDE SEQUENCE [LARGE SCALE GENOMIC DNA]</scope>
    <source>
        <strain evidence="5 6">DSM 24629</strain>
    </source>
</reference>
<comment type="caution">
    <text evidence="5">The sequence shown here is derived from an EMBL/GenBank/DDBJ whole genome shotgun (WGS) entry which is preliminary data.</text>
</comment>
<evidence type="ECO:0000256" key="1">
    <source>
        <dbReference type="ARBA" id="ARBA00006625"/>
    </source>
</evidence>
<organism evidence="5 6">
    <name type="scientific">Natranaerovirga pectinivora</name>
    <dbReference type="NCBI Taxonomy" id="682400"/>
    <lineage>
        <taxon>Bacteria</taxon>
        <taxon>Bacillati</taxon>
        <taxon>Bacillota</taxon>
        <taxon>Clostridia</taxon>
        <taxon>Lachnospirales</taxon>
        <taxon>Natranaerovirgaceae</taxon>
        <taxon>Natranaerovirga</taxon>
    </lineage>
</organism>
<evidence type="ECO:0000313" key="6">
    <source>
        <dbReference type="Proteomes" id="UP000294902"/>
    </source>
</evidence>
<feature type="transmembrane region" description="Helical" evidence="3">
    <location>
        <begin position="20"/>
        <end position="38"/>
    </location>
</feature>
<dbReference type="Gene3D" id="3.60.60.10">
    <property type="entry name" value="Penicillin V Acylase, Chain A"/>
    <property type="match status" value="1"/>
</dbReference>